<feature type="domain" description="NTF2" evidence="6">
    <location>
        <begin position="12"/>
        <end position="132"/>
    </location>
</feature>
<dbReference type="GO" id="GO:1990904">
    <property type="term" value="C:ribonucleoprotein complex"/>
    <property type="evidence" value="ECO:0007669"/>
    <property type="project" value="TreeGrafter"/>
</dbReference>
<dbReference type="GO" id="GO:0003729">
    <property type="term" value="F:mRNA binding"/>
    <property type="evidence" value="ECO:0007669"/>
    <property type="project" value="TreeGrafter"/>
</dbReference>
<feature type="compositionally biased region" description="Basic and acidic residues" evidence="4">
    <location>
        <begin position="320"/>
        <end position="332"/>
    </location>
</feature>
<proteinExistence type="predicted"/>
<evidence type="ECO:0000256" key="1">
    <source>
        <dbReference type="ARBA" id="ARBA00004210"/>
    </source>
</evidence>
<dbReference type="Pfam" id="PF02136">
    <property type="entry name" value="NTF2"/>
    <property type="match status" value="1"/>
</dbReference>
<dbReference type="EMBL" id="HBUF01673562">
    <property type="protein sequence ID" value="CAG6790899.1"/>
    <property type="molecule type" value="Transcribed_RNA"/>
</dbReference>
<evidence type="ECO:0000256" key="3">
    <source>
        <dbReference type="PROSITE-ProRule" id="PRU00176"/>
    </source>
</evidence>
<dbReference type="InterPro" id="IPR000504">
    <property type="entry name" value="RRM_dom"/>
</dbReference>
<dbReference type="EMBL" id="HBUF01673564">
    <property type="protein sequence ID" value="CAG6790911.1"/>
    <property type="molecule type" value="Transcribed_RNA"/>
</dbReference>
<dbReference type="GO" id="GO:0010494">
    <property type="term" value="C:cytoplasmic stress granule"/>
    <property type="evidence" value="ECO:0007669"/>
    <property type="project" value="UniProtKB-SubCell"/>
</dbReference>
<feature type="compositionally biased region" description="Pro residues" evidence="4">
    <location>
        <begin position="267"/>
        <end position="276"/>
    </location>
</feature>
<dbReference type="PANTHER" id="PTHR10693:SF20">
    <property type="entry name" value="AT27578P"/>
    <property type="match status" value="1"/>
</dbReference>
<sequence length="566" mass="61380">MVMEVPPSPQCVGREFVRQYYTLLNQAPAHLHRFYSENSLFIHGGLDVPNRETKQVVGQEQIHEHIQQLNFRDCHAKISQVDSQATLGNGVVVQVSGELSNGGQPMRRFTQTFVLAAQSPKKYYVHNDIFRYQDLLVLDEETDLSRSEEGEDEAECESSAEINQNGQGEDYYSGGSEVNNGGSHQLIEETPPPSFPPPPAVTQPVQELPPTPTPVPAPAPVVAPIPTQQFPTVKQVEDSVVSAPQVQAEPSPPSPVKEEEWGDTSSSPPPPSPPPVISNEPKTYANLLKGSTNTSYNTHQNNSLAYQTPLSPPPSSLQKPSDHNNSSRDHMHPRSSMPPSSQPRGPRPGPGAPRGGMRDRPSQRASFSEDNDSEKSMGYRGGPAPPRHSQGGGNFVTTNGVQYNDNQQLFMGNIPLTAQEDELRALFGPFGTILDLKIFSKPTMKGPRVPNYGFLIYEDPSTVQTVLMHRPIYFPNAKDPNGVKLNVEEKKRRNPGPGPDSRPPMDSRPRGGGLSMRGGRGGPRGGGGGMYRGGDSGRGGNLPPNSNMSGGGLRNSTSNNGFNKGR</sequence>
<dbReference type="FunFam" id="3.10.450.50:FF:000010">
    <property type="entry name" value="Ras GTPase-activating protein-binding protein"/>
    <property type="match status" value="1"/>
</dbReference>
<dbReference type="EMBL" id="HBUF01673566">
    <property type="protein sequence ID" value="CAG6790923.1"/>
    <property type="molecule type" value="Transcribed_RNA"/>
</dbReference>
<evidence type="ECO:0000256" key="4">
    <source>
        <dbReference type="SAM" id="MobiDB-lite"/>
    </source>
</evidence>
<reference evidence="7" key="1">
    <citation type="submission" date="2021-05" db="EMBL/GenBank/DDBJ databases">
        <authorList>
            <person name="Alioto T."/>
            <person name="Alioto T."/>
            <person name="Gomez Garrido J."/>
        </authorList>
    </citation>
    <scope>NUCLEOTIDE SEQUENCE</scope>
</reference>
<dbReference type="EMBL" id="HBUF01182900">
    <property type="protein sequence ID" value="CAG6655777.1"/>
    <property type="molecule type" value="Transcribed_RNA"/>
</dbReference>
<comment type="subcellular location">
    <subcellularLocation>
        <location evidence="1">Cytoplasm</location>
        <location evidence="1">Stress granule</location>
    </subcellularLocation>
</comment>
<evidence type="ECO:0000313" key="7">
    <source>
        <dbReference type="EMBL" id="CAG6655778.1"/>
    </source>
</evidence>
<dbReference type="SUPFAM" id="SSF54427">
    <property type="entry name" value="NTF2-like"/>
    <property type="match status" value="1"/>
</dbReference>
<dbReference type="EMBL" id="HBUF01360715">
    <property type="protein sequence ID" value="CAG6720568.1"/>
    <property type="molecule type" value="Transcribed_RNA"/>
</dbReference>
<dbReference type="EMBL" id="HBUF01360717">
    <property type="protein sequence ID" value="CAG6720570.1"/>
    <property type="molecule type" value="Transcribed_RNA"/>
</dbReference>
<dbReference type="PROSITE" id="PS50102">
    <property type="entry name" value="RRM"/>
    <property type="match status" value="1"/>
</dbReference>
<feature type="compositionally biased region" description="Low complexity" evidence="4">
    <location>
        <begin position="334"/>
        <end position="344"/>
    </location>
</feature>
<feature type="compositionally biased region" description="Gly residues" evidence="4">
    <location>
        <begin position="510"/>
        <end position="540"/>
    </location>
</feature>
<feature type="domain" description="RRM" evidence="5">
    <location>
        <begin position="407"/>
        <end position="492"/>
    </location>
</feature>
<dbReference type="AlphaFoldDB" id="A0A8D8RQG2"/>
<feature type="compositionally biased region" description="Polar residues" evidence="4">
    <location>
        <begin position="543"/>
        <end position="566"/>
    </location>
</feature>
<dbReference type="EMBL" id="HBUF01673565">
    <property type="protein sequence ID" value="CAG6790917.1"/>
    <property type="molecule type" value="Transcribed_RNA"/>
</dbReference>
<dbReference type="PANTHER" id="PTHR10693">
    <property type="entry name" value="RAS GTPASE-ACTIVATING PROTEIN-BINDING PROTEIN"/>
    <property type="match status" value="1"/>
</dbReference>
<dbReference type="EMBL" id="HBUF01673560">
    <property type="protein sequence ID" value="CAG6790887.1"/>
    <property type="molecule type" value="Transcribed_RNA"/>
</dbReference>
<name>A0A8D8RQG2_9HEMI</name>
<dbReference type="GO" id="GO:0005829">
    <property type="term" value="C:cytosol"/>
    <property type="evidence" value="ECO:0007669"/>
    <property type="project" value="TreeGrafter"/>
</dbReference>
<dbReference type="EMBL" id="HBUF01157643">
    <property type="protein sequence ID" value="CAG6649459.1"/>
    <property type="molecule type" value="Transcribed_RNA"/>
</dbReference>
<dbReference type="EMBL" id="HBUF01182901">
    <property type="protein sequence ID" value="CAG6655778.1"/>
    <property type="molecule type" value="Transcribed_RNA"/>
</dbReference>
<dbReference type="SUPFAM" id="SSF54928">
    <property type="entry name" value="RNA-binding domain, RBD"/>
    <property type="match status" value="1"/>
</dbReference>
<dbReference type="InterPro" id="IPR002075">
    <property type="entry name" value="NTF2_dom"/>
</dbReference>
<dbReference type="SMART" id="SM00360">
    <property type="entry name" value="RRM"/>
    <property type="match status" value="1"/>
</dbReference>
<feature type="compositionally biased region" description="Acidic residues" evidence="4">
    <location>
        <begin position="149"/>
        <end position="158"/>
    </location>
</feature>
<dbReference type="EMBL" id="HBUF01673563">
    <property type="protein sequence ID" value="CAG6790905.1"/>
    <property type="molecule type" value="Transcribed_RNA"/>
</dbReference>
<dbReference type="PROSITE" id="PS50177">
    <property type="entry name" value="NTF2_DOMAIN"/>
    <property type="match status" value="1"/>
</dbReference>
<dbReference type="InterPro" id="IPR035979">
    <property type="entry name" value="RBD_domain_sf"/>
</dbReference>
<feature type="region of interest" description="Disordered" evidence="4">
    <location>
        <begin position="473"/>
        <end position="566"/>
    </location>
</feature>
<keyword evidence="2 3" id="KW-0694">RNA-binding</keyword>
<evidence type="ECO:0000259" key="6">
    <source>
        <dbReference type="PROSITE" id="PS50177"/>
    </source>
</evidence>
<dbReference type="Gene3D" id="3.30.70.330">
    <property type="match status" value="1"/>
</dbReference>
<feature type="compositionally biased region" description="Polar residues" evidence="4">
    <location>
        <begin position="289"/>
        <end position="308"/>
    </location>
</feature>
<dbReference type="EMBL" id="HBUF01673561">
    <property type="protein sequence ID" value="CAG6790893.1"/>
    <property type="molecule type" value="Transcribed_RNA"/>
</dbReference>
<dbReference type="Gene3D" id="3.10.450.50">
    <property type="match status" value="1"/>
</dbReference>
<dbReference type="Pfam" id="PF00076">
    <property type="entry name" value="RRM_1"/>
    <property type="match status" value="1"/>
</dbReference>
<evidence type="ECO:0000259" key="5">
    <source>
        <dbReference type="PROSITE" id="PS50102"/>
    </source>
</evidence>
<feature type="region of interest" description="Disordered" evidence="4">
    <location>
        <begin position="143"/>
        <end position="394"/>
    </location>
</feature>
<evidence type="ECO:0000256" key="2">
    <source>
        <dbReference type="ARBA" id="ARBA00022884"/>
    </source>
</evidence>
<accession>A0A8D8RQG2</accession>
<dbReference type="InterPro" id="IPR018222">
    <property type="entry name" value="Nuclear_transport_factor_2_euk"/>
</dbReference>
<dbReference type="InterPro" id="IPR032710">
    <property type="entry name" value="NTF2-like_dom_sf"/>
</dbReference>
<dbReference type="EMBL" id="HBUF01157644">
    <property type="protein sequence ID" value="CAG6649460.1"/>
    <property type="molecule type" value="Transcribed_RNA"/>
</dbReference>
<organism evidence="7">
    <name type="scientific">Cacopsylla melanoneura</name>
    <dbReference type="NCBI Taxonomy" id="428564"/>
    <lineage>
        <taxon>Eukaryota</taxon>
        <taxon>Metazoa</taxon>
        <taxon>Ecdysozoa</taxon>
        <taxon>Arthropoda</taxon>
        <taxon>Hexapoda</taxon>
        <taxon>Insecta</taxon>
        <taxon>Pterygota</taxon>
        <taxon>Neoptera</taxon>
        <taxon>Paraneoptera</taxon>
        <taxon>Hemiptera</taxon>
        <taxon>Sternorrhyncha</taxon>
        <taxon>Psylloidea</taxon>
        <taxon>Psyllidae</taxon>
        <taxon>Psyllinae</taxon>
        <taxon>Cacopsylla</taxon>
    </lineage>
</organism>
<dbReference type="InterPro" id="IPR012677">
    <property type="entry name" value="Nucleotide-bd_a/b_plait_sf"/>
</dbReference>
<dbReference type="InterPro" id="IPR039539">
    <property type="entry name" value="Ras_GTPase_bind_prot"/>
</dbReference>
<protein>
    <submittedName>
        <fullName evidence="7">Ras GTPase-activating protein-binding protein 2</fullName>
    </submittedName>
</protein>
<dbReference type="CDD" id="cd00780">
    <property type="entry name" value="NTF2"/>
    <property type="match status" value="1"/>
</dbReference>
<feature type="compositionally biased region" description="Pro residues" evidence="4">
    <location>
        <begin position="190"/>
        <end position="223"/>
    </location>
</feature>